<dbReference type="InterPro" id="IPR000914">
    <property type="entry name" value="SBP_5_dom"/>
</dbReference>
<feature type="domain" description="Solute-binding protein family 5" evidence="4">
    <location>
        <begin position="73"/>
        <end position="408"/>
    </location>
</feature>
<dbReference type="AlphaFoldDB" id="Q312L6"/>
<dbReference type="RefSeq" id="WP_011367309.1">
    <property type="nucleotide sequence ID" value="NC_007519.1"/>
</dbReference>
<dbReference type="GO" id="GO:1904680">
    <property type="term" value="F:peptide transmembrane transporter activity"/>
    <property type="evidence" value="ECO:0007669"/>
    <property type="project" value="TreeGrafter"/>
</dbReference>
<protein>
    <submittedName>
        <fullName evidence="5">ABC-type transporter, periplasmic subunit</fullName>
    </submittedName>
</protein>
<dbReference type="PIRSF" id="PIRSF002741">
    <property type="entry name" value="MppA"/>
    <property type="match status" value="1"/>
</dbReference>
<dbReference type="Pfam" id="PF00496">
    <property type="entry name" value="SBP_bac_5"/>
    <property type="match status" value="1"/>
</dbReference>
<dbReference type="KEGG" id="dde:Dde_1329"/>
<keyword evidence="2" id="KW-0813">Transport</keyword>
<accession>Q312L6</accession>
<dbReference type="GO" id="GO:0015833">
    <property type="term" value="P:peptide transport"/>
    <property type="evidence" value="ECO:0007669"/>
    <property type="project" value="TreeGrafter"/>
</dbReference>
<dbReference type="Gene3D" id="3.10.105.10">
    <property type="entry name" value="Dipeptide-binding Protein, Domain 3"/>
    <property type="match status" value="1"/>
</dbReference>
<comment type="similarity">
    <text evidence="1">Belongs to the bacterial solute-binding protein 5 family.</text>
</comment>
<dbReference type="EMBL" id="CP000112">
    <property type="protein sequence ID" value="ABB38130.1"/>
    <property type="molecule type" value="Genomic_DNA"/>
</dbReference>
<evidence type="ECO:0000256" key="3">
    <source>
        <dbReference type="ARBA" id="ARBA00022729"/>
    </source>
</evidence>
<dbReference type="InterPro" id="IPR030678">
    <property type="entry name" value="Peptide/Ni-bd"/>
</dbReference>
<dbReference type="PANTHER" id="PTHR30290">
    <property type="entry name" value="PERIPLASMIC BINDING COMPONENT OF ABC TRANSPORTER"/>
    <property type="match status" value="1"/>
</dbReference>
<proteinExistence type="inferred from homology"/>
<dbReference type="STRING" id="207559.Dde_1329"/>
<gene>
    <name evidence="5" type="ordered locus">Dde_1329</name>
</gene>
<dbReference type="SUPFAM" id="SSF53850">
    <property type="entry name" value="Periplasmic binding protein-like II"/>
    <property type="match status" value="1"/>
</dbReference>
<dbReference type="Gene3D" id="3.40.190.10">
    <property type="entry name" value="Periplasmic binding protein-like II"/>
    <property type="match status" value="1"/>
</dbReference>
<reference evidence="5 6" key="1">
    <citation type="journal article" date="2011" name="J. Bacteriol.">
        <title>Complete genome sequence and updated annotation of Desulfovibrio alaskensis G20.</title>
        <authorList>
            <person name="Hauser L.J."/>
            <person name="Land M.L."/>
            <person name="Brown S.D."/>
            <person name="Larimer F."/>
            <person name="Keller K.L."/>
            <person name="Rapp-Giles B.J."/>
            <person name="Price M.N."/>
            <person name="Lin M."/>
            <person name="Bruce D.C."/>
            <person name="Detter J.C."/>
            <person name="Tapia R."/>
            <person name="Han C.S."/>
            <person name="Goodwin L.A."/>
            <person name="Cheng J.F."/>
            <person name="Pitluck S."/>
            <person name="Copeland A."/>
            <person name="Lucas S."/>
            <person name="Nolan M."/>
            <person name="Lapidus A.L."/>
            <person name="Palumbo A.V."/>
            <person name="Wall J.D."/>
        </authorList>
    </citation>
    <scope>NUCLEOTIDE SEQUENCE [LARGE SCALE GENOMIC DNA]</scope>
    <source>
        <strain evidence="6">ATCC BAA 1058 / DSM 17464 / G20</strain>
    </source>
</reference>
<evidence type="ECO:0000256" key="1">
    <source>
        <dbReference type="ARBA" id="ARBA00005695"/>
    </source>
</evidence>
<dbReference type="HOGENOM" id="CLU_017028_8_5_7"/>
<evidence type="ECO:0000259" key="4">
    <source>
        <dbReference type="Pfam" id="PF00496"/>
    </source>
</evidence>
<organism evidence="5 6">
    <name type="scientific">Oleidesulfovibrio alaskensis (strain ATCC BAA-1058 / DSM 17464 / G20)</name>
    <name type="common">Desulfovibrio alaskensis</name>
    <dbReference type="NCBI Taxonomy" id="207559"/>
    <lineage>
        <taxon>Bacteria</taxon>
        <taxon>Pseudomonadati</taxon>
        <taxon>Thermodesulfobacteriota</taxon>
        <taxon>Desulfovibrionia</taxon>
        <taxon>Desulfovibrionales</taxon>
        <taxon>Desulfovibrionaceae</taxon>
        <taxon>Oleidesulfovibrio</taxon>
    </lineage>
</organism>
<keyword evidence="3" id="KW-0732">Signal</keyword>
<dbReference type="Proteomes" id="UP000002710">
    <property type="component" value="Chromosome"/>
</dbReference>
<dbReference type="GO" id="GO:0043190">
    <property type="term" value="C:ATP-binding cassette (ABC) transporter complex"/>
    <property type="evidence" value="ECO:0007669"/>
    <property type="project" value="InterPro"/>
</dbReference>
<keyword evidence="6" id="KW-1185">Reference proteome</keyword>
<dbReference type="GO" id="GO:0030288">
    <property type="term" value="C:outer membrane-bounded periplasmic space"/>
    <property type="evidence" value="ECO:0007669"/>
    <property type="project" value="UniProtKB-ARBA"/>
</dbReference>
<dbReference type="CDD" id="cd08518">
    <property type="entry name" value="PBP2_NikA_DppA_OppA_like_19"/>
    <property type="match status" value="1"/>
</dbReference>
<sequence length="532" mass="58285">MNSMHTFARRAGFAGVVLLLLVIGAFPALAQKDTLILAVGGENTEGYDPLLGWGNYGNPLFHSTLFKRDATLNIVPDLATKRQLSADKKVWTITIRDDVQFSDGTPLTAEDVAFTYNKGLEAGGKIDLSPLVKAEATDSRTVKLHLSQPDITFVQHLVTLGIVPRTQYGPAYGRNPVGSGPYKLVRWDEGQQLVVEANERYYGHKPQIKKLVFLFADEDAALAAARAGQVDVLGVPSNLAAQDIGGMRLHVVKSVDNRGLMFPVVPDEGRTTPSGAPIGNDVTADIAIRKAVNYALDRQALVAGVLDGFGRPAYGVVDDLPWDNPAVRFADNDPEKARAILEAAGWKDTDGDGIREKNGRKAEFTIIYNAKDSLRQGLALAASDMLRPVGIHAVPKGENWDRIKTRLTHSQVVVYGFGDHSPLEMYKLYHTPGPDPMYWNAGFYSNPVVDSHLENARSAESFEASIPHWQKAQWDGTTGFTVPGDAAWAWMVNLDHTYFVNKCLDVGTSQMEPHGHGWPITANIVEWTWTCD</sequence>
<evidence type="ECO:0000256" key="2">
    <source>
        <dbReference type="ARBA" id="ARBA00022448"/>
    </source>
</evidence>
<evidence type="ECO:0000313" key="6">
    <source>
        <dbReference type="Proteomes" id="UP000002710"/>
    </source>
</evidence>
<name>Q312L6_OLEA2</name>
<dbReference type="eggNOG" id="COG0747">
    <property type="taxonomic scope" value="Bacteria"/>
</dbReference>
<dbReference type="PANTHER" id="PTHR30290:SF9">
    <property type="entry name" value="OLIGOPEPTIDE-BINDING PROTEIN APPA"/>
    <property type="match status" value="1"/>
</dbReference>
<dbReference type="InterPro" id="IPR039424">
    <property type="entry name" value="SBP_5"/>
</dbReference>
<evidence type="ECO:0000313" key="5">
    <source>
        <dbReference type="EMBL" id="ABB38130.1"/>
    </source>
</evidence>